<protein>
    <submittedName>
        <fullName evidence="1">Uncharacterized protein</fullName>
    </submittedName>
</protein>
<name>A0ACC2MS55_PERAE</name>
<proteinExistence type="predicted"/>
<evidence type="ECO:0000313" key="1">
    <source>
        <dbReference type="EMBL" id="KAJ8648333.1"/>
    </source>
</evidence>
<dbReference type="EMBL" id="CM056809">
    <property type="protein sequence ID" value="KAJ8648333.1"/>
    <property type="molecule type" value="Genomic_DNA"/>
</dbReference>
<dbReference type="Proteomes" id="UP001234297">
    <property type="component" value="Chromosome 1"/>
</dbReference>
<sequence length="267" mass="29235">MSISPSFSETGRFSGRRMPEKSNFSHTCSLLSQYLKEKGTFGDLSLGMTCNPKGEGKSEMIPPTTMNLLPKIEVSREIPERKDNGLDQTIKSMDLFAPHAGFMPSVTMEDAQKMADLSAKPRPANELQTSQLTIFYGGKVLVFNDFPADKAKEIMLLVEKNMLPNSTPASASRNDCGNVFPGNSTFTSTPGNNPTTDRLQRPPQADVSDLPIARKASLHRFLEKRKGRISAKAPYQVNVGSVGSSSPADDREREESKAWLALASMTD</sequence>
<gene>
    <name evidence="1" type="ORF">MRB53_001356</name>
</gene>
<keyword evidence="2" id="KW-1185">Reference proteome</keyword>
<accession>A0ACC2MS55</accession>
<comment type="caution">
    <text evidence="1">The sequence shown here is derived from an EMBL/GenBank/DDBJ whole genome shotgun (WGS) entry which is preliminary data.</text>
</comment>
<evidence type="ECO:0000313" key="2">
    <source>
        <dbReference type="Proteomes" id="UP001234297"/>
    </source>
</evidence>
<organism evidence="1 2">
    <name type="scientific">Persea americana</name>
    <name type="common">Avocado</name>
    <dbReference type="NCBI Taxonomy" id="3435"/>
    <lineage>
        <taxon>Eukaryota</taxon>
        <taxon>Viridiplantae</taxon>
        <taxon>Streptophyta</taxon>
        <taxon>Embryophyta</taxon>
        <taxon>Tracheophyta</taxon>
        <taxon>Spermatophyta</taxon>
        <taxon>Magnoliopsida</taxon>
        <taxon>Magnoliidae</taxon>
        <taxon>Laurales</taxon>
        <taxon>Lauraceae</taxon>
        <taxon>Persea</taxon>
    </lineage>
</organism>
<reference evidence="1 2" key="1">
    <citation type="journal article" date="2022" name="Hortic Res">
        <title>A haplotype resolved chromosomal level avocado genome allows analysis of novel avocado genes.</title>
        <authorList>
            <person name="Nath O."/>
            <person name="Fletcher S.J."/>
            <person name="Hayward A."/>
            <person name="Shaw L.M."/>
            <person name="Masouleh A.K."/>
            <person name="Furtado A."/>
            <person name="Henry R.J."/>
            <person name="Mitter N."/>
        </authorList>
    </citation>
    <scope>NUCLEOTIDE SEQUENCE [LARGE SCALE GENOMIC DNA]</scope>
    <source>
        <strain evidence="2">cv. Hass</strain>
    </source>
</reference>